<proteinExistence type="predicted"/>
<reference evidence="2 3" key="1">
    <citation type="submission" date="2024-06" db="EMBL/GenBank/DDBJ databases">
        <title>Genomic Encyclopedia of Type Strains, Phase IV (KMG-IV): sequencing the most valuable type-strain genomes for metagenomic binning, comparative biology and taxonomic classification.</title>
        <authorList>
            <person name="Goeker M."/>
        </authorList>
    </citation>
    <scope>NUCLEOTIDE SEQUENCE [LARGE SCALE GENOMIC DNA]</scope>
    <source>
        <strain evidence="2 3">DSM 21460</strain>
    </source>
</reference>
<protein>
    <submittedName>
        <fullName evidence="2">Uncharacterized protein</fullName>
    </submittedName>
</protein>
<sequence length="82" mass="9730">MRFIILIISIVLINIDSRLTKSFALLPLLIYCVICYIKDVNFFLDSKLIRNSNNLKKYEFLFILLLCILIIISIFHFKLVDF</sequence>
<organism evidence="2 3">
    <name type="scientific">Peptoniphilus olsenii</name>
    <dbReference type="NCBI Taxonomy" id="411570"/>
    <lineage>
        <taxon>Bacteria</taxon>
        <taxon>Bacillati</taxon>
        <taxon>Bacillota</taxon>
        <taxon>Tissierellia</taxon>
        <taxon>Tissierellales</taxon>
        <taxon>Peptoniphilaceae</taxon>
        <taxon>Peptoniphilus</taxon>
    </lineage>
</organism>
<name>A0ABV2JC75_9FIRM</name>
<accession>A0ABV2JC75</accession>
<comment type="caution">
    <text evidence="2">The sequence shown here is derived from an EMBL/GenBank/DDBJ whole genome shotgun (WGS) entry which is preliminary data.</text>
</comment>
<evidence type="ECO:0000313" key="3">
    <source>
        <dbReference type="Proteomes" id="UP001549162"/>
    </source>
</evidence>
<keyword evidence="1" id="KW-0472">Membrane</keyword>
<evidence type="ECO:0000313" key="2">
    <source>
        <dbReference type="EMBL" id="MET3618392.1"/>
    </source>
</evidence>
<evidence type="ECO:0000256" key="1">
    <source>
        <dbReference type="SAM" id="Phobius"/>
    </source>
</evidence>
<feature type="transmembrane region" description="Helical" evidence="1">
    <location>
        <begin position="28"/>
        <end position="46"/>
    </location>
</feature>
<feature type="transmembrane region" description="Helical" evidence="1">
    <location>
        <begin position="58"/>
        <end position="77"/>
    </location>
</feature>
<dbReference type="EMBL" id="JBEPMA010000031">
    <property type="protein sequence ID" value="MET3618392.1"/>
    <property type="molecule type" value="Genomic_DNA"/>
</dbReference>
<dbReference type="Proteomes" id="UP001549162">
    <property type="component" value="Unassembled WGS sequence"/>
</dbReference>
<keyword evidence="1" id="KW-0812">Transmembrane</keyword>
<gene>
    <name evidence="2" type="ORF">ABID14_002033</name>
</gene>
<keyword evidence="1" id="KW-1133">Transmembrane helix</keyword>
<keyword evidence="3" id="KW-1185">Reference proteome</keyword>